<feature type="repeat" description="WD" evidence="3">
    <location>
        <begin position="9"/>
        <end position="48"/>
    </location>
</feature>
<keyword evidence="1 3" id="KW-0853">WD repeat</keyword>
<dbReference type="OMA" id="IVARMIT"/>
<dbReference type="RefSeq" id="XP_009040455.1">
    <property type="nucleotide sequence ID" value="XM_009042207.1"/>
</dbReference>
<evidence type="ECO:0000256" key="3">
    <source>
        <dbReference type="PROSITE-ProRule" id="PRU00221"/>
    </source>
</evidence>
<feature type="non-terminal residue" evidence="4">
    <location>
        <position position="223"/>
    </location>
</feature>
<dbReference type="PANTHER" id="PTHR19848">
    <property type="entry name" value="WD40 REPEAT PROTEIN"/>
    <property type="match status" value="1"/>
</dbReference>
<dbReference type="SUPFAM" id="SSF50978">
    <property type="entry name" value="WD40 repeat-like"/>
    <property type="match status" value="1"/>
</dbReference>
<dbReference type="PANTHER" id="PTHR19848:SF8">
    <property type="entry name" value="F-BOX AND WD REPEAT DOMAIN CONTAINING 7"/>
    <property type="match status" value="1"/>
</dbReference>
<protein>
    <submittedName>
        <fullName evidence="4">Uncharacterized protein</fullName>
    </submittedName>
</protein>
<dbReference type="EMBL" id="GL833146">
    <property type="protein sequence ID" value="EGB04899.1"/>
    <property type="molecule type" value="Genomic_DNA"/>
</dbReference>
<evidence type="ECO:0000313" key="5">
    <source>
        <dbReference type="Proteomes" id="UP000002729"/>
    </source>
</evidence>
<dbReference type="KEGG" id="aaf:AURANDRAFT_31844"/>
<name>F0YJ40_AURAN</name>
<keyword evidence="2" id="KW-0677">Repeat</keyword>
<dbReference type="InterPro" id="IPR036322">
    <property type="entry name" value="WD40_repeat_dom_sf"/>
</dbReference>
<dbReference type="Gene3D" id="2.130.10.10">
    <property type="entry name" value="YVTN repeat-like/Quinoprotein amine dehydrogenase"/>
    <property type="match status" value="2"/>
</dbReference>
<evidence type="ECO:0000256" key="2">
    <source>
        <dbReference type="ARBA" id="ARBA00022737"/>
    </source>
</evidence>
<gene>
    <name evidence="4" type="ORF">AURANDRAFT_31844</name>
</gene>
<evidence type="ECO:0000313" key="4">
    <source>
        <dbReference type="EMBL" id="EGB04899.1"/>
    </source>
</evidence>
<dbReference type="GeneID" id="20221056"/>
<dbReference type="PROSITE" id="PS50082">
    <property type="entry name" value="WD_REPEATS_2"/>
    <property type="match status" value="3"/>
</dbReference>
<feature type="repeat" description="WD" evidence="3">
    <location>
        <begin position="194"/>
        <end position="223"/>
    </location>
</feature>
<reference evidence="4 5" key="1">
    <citation type="journal article" date="2011" name="Proc. Natl. Acad. Sci. U.S.A.">
        <title>Niche of harmful alga Aureococcus anophagefferens revealed through ecogenomics.</title>
        <authorList>
            <person name="Gobler C.J."/>
            <person name="Berry D.L."/>
            <person name="Dyhrman S.T."/>
            <person name="Wilhelm S.W."/>
            <person name="Salamov A."/>
            <person name="Lobanov A.V."/>
            <person name="Zhang Y."/>
            <person name="Collier J.L."/>
            <person name="Wurch L.L."/>
            <person name="Kustka A.B."/>
            <person name="Dill B.D."/>
            <person name="Shah M."/>
            <person name="VerBerkmoes N.C."/>
            <person name="Kuo A."/>
            <person name="Terry A."/>
            <person name="Pangilinan J."/>
            <person name="Lindquist E.A."/>
            <person name="Lucas S."/>
            <person name="Paulsen I.T."/>
            <person name="Hattenrath-Lehmann T.K."/>
            <person name="Talmage S.C."/>
            <person name="Walker E.A."/>
            <person name="Koch F."/>
            <person name="Burson A.M."/>
            <person name="Marcoval M.A."/>
            <person name="Tang Y.Z."/>
            <person name="Lecleir G.R."/>
            <person name="Coyne K.J."/>
            <person name="Berg G.M."/>
            <person name="Bertrand E.M."/>
            <person name="Saito M.A."/>
            <person name="Gladyshev V.N."/>
            <person name="Grigoriev I.V."/>
        </authorList>
    </citation>
    <scope>NUCLEOTIDE SEQUENCE [LARGE SCALE GENOMIC DNA]</scope>
    <source>
        <strain evidence="5">CCMP 1984</strain>
    </source>
</reference>
<dbReference type="InterPro" id="IPR015943">
    <property type="entry name" value="WD40/YVTN_repeat-like_dom_sf"/>
</dbReference>
<dbReference type="Proteomes" id="UP000002729">
    <property type="component" value="Unassembled WGS sequence"/>
</dbReference>
<dbReference type="InParanoid" id="F0YJ40"/>
<feature type="repeat" description="WD" evidence="3">
    <location>
        <begin position="49"/>
        <end position="80"/>
    </location>
</feature>
<dbReference type="AlphaFoldDB" id="F0YJ40"/>
<dbReference type="OrthoDB" id="190105at2759"/>
<proteinExistence type="predicted"/>
<dbReference type="InterPro" id="IPR001680">
    <property type="entry name" value="WD40_rpt"/>
</dbReference>
<sequence length="223" mass="23841">MDGKPVMCLEGHEATVTAVAVDSLKIVSGGADTKMMLWARATGERLRVLHGHSRSVVCLNVGPTWVASGGQESEARIWSLPKEADPSASVGHERSRVKAEEALKRGQVRCRKRLSAGGAGLTAVKYGSLELIAGLADGHIIVWWLQTGDILQRSKAHDGPVFDLQFDATRVVSAGGDALVVVTDVTTGEQIQSLRGHDGPVIQLQFDTSKILSAGVDNTLRQW</sequence>
<organism evidence="5">
    <name type="scientific">Aureococcus anophagefferens</name>
    <name type="common">Harmful bloom alga</name>
    <dbReference type="NCBI Taxonomy" id="44056"/>
    <lineage>
        <taxon>Eukaryota</taxon>
        <taxon>Sar</taxon>
        <taxon>Stramenopiles</taxon>
        <taxon>Ochrophyta</taxon>
        <taxon>Pelagophyceae</taxon>
        <taxon>Pelagomonadales</taxon>
        <taxon>Pelagomonadaceae</taxon>
        <taxon>Aureococcus</taxon>
    </lineage>
</organism>
<dbReference type="PROSITE" id="PS50294">
    <property type="entry name" value="WD_REPEATS_REGION"/>
    <property type="match status" value="1"/>
</dbReference>
<dbReference type="eggNOG" id="KOG0274">
    <property type="taxonomic scope" value="Eukaryota"/>
</dbReference>
<evidence type="ECO:0000256" key="1">
    <source>
        <dbReference type="ARBA" id="ARBA00022574"/>
    </source>
</evidence>
<accession>F0YJ40</accession>
<dbReference type="SMART" id="SM00320">
    <property type="entry name" value="WD40"/>
    <property type="match status" value="5"/>
</dbReference>
<keyword evidence="5" id="KW-1185">Reference proteome</keyword>
<dbReference type="Pfam" id="PF00400">
    <property type="entry name" value="WD40"/>
    <property type="match status" value="3"/>
</dbReference>